<evidence type="ECO:0000256" key="5">
    <source>
        <dbReference type="RuleBase" id="RU361147"/>
    </source>
</evidence>
<dbReference type="STRING" id="45607.A0A2T0FFK7"/>
<feature type="domain" description="AMP-dependent synthetase/ligase" evidence="6">
    <location>
        <begin position="91"/>
        <end position="477"/>
    </location>
</feature>
<comment type="caution">
    <text evidence="9">The sequence shown here is derived from an EMBL/GenBank/DDBJ whole genome shotgun (WGS) entry which is preliminary data.</text>
</comment>
<evidence type="ECO:0000259" key="7">
    <source>
        <dbReference type="Pfam" id="PF13193"/>
    </source>
</evidence>
<reference evidence="9 10" key="1">
    <citation type="submission" date="2017-04" db="EMBL/GenBank/DDBJ databases">
        <title>Genome sequencing of [Candida] sorbophila.</title>
        <authorList>
            <person name="Ahn J.O."/>
        </authorList>
    </citation>
    <scope>NUCLEOTIDE SEQUENCE [LARGE SCALE GENOMIC DNA]</scope>
    <source>
        <strain evidence="9 10">DS02</strain>
    </source>
</reference>
<gene>
    <name evidence="9" type="ORF">B9G98_01402</name>
</gene>
<dbReference type="FunFam" id="3.40.50.12780:FF:000001">
    <property type="entry name" value="Acetyl-coenzyme A synthetase"/>
    <property type="match status" value="1"/>
</dbReference>
<comment type="similarity">
    <text evidence="1 5">Belongs to the ATP-dependent AMP-binding enzyme family.</text>
</comment>
<dbReference type="PANTHER" id="PTHR24095:SF14">
    <property type="entry name" value="ACETYL-COENZYME A SYNTHETASE 1"/>
    <property type="match status" value="1"/>
</dbReference>
<evidence type="ECO:0000256" key="3">
    <source>
        <dbReference type="ARBA" id="ARBA00022741"/>
    </source>
</evidence>
<evidence type="ECO:0000256" key="2">
    <source>
        <dbReference type="ARBA" id="ARBA00022598"/>
    </source>
</evidence>
<dbReference type="GeneID" id="36515151"/>
<dbReference type="InterPro" id="IPR045851">
    <property type="entry name" value="AMP-bd_C_sf"/>
</dbReference>
<dbReference type="SUPFAM" id="SSF56801">
    <property type="entry name" value="Acetyl-CoA synthetase-like"/>
    <property type="match status" value="1"/>
</dbReference>
<dbReference type="InterPro" id="IPR020845">
    <property type="entry name" value="AMP-binding_CS"/>
</dbReference>
<dbReference type="EC" id="6.2.1.1" evidence="5"/>
<dbReference type="Gene3D" id="3.30.300.30">
    <property type="match status" value="1"/>
</dbReference>
<dbReference type="Pfam" id="PF13193">
    <property type="entry name" value="AMP-binding_C"/>
    <property type="match status" value="1"/>
</dbReference>
<evidence type="ECO:0000313" key="9">
    <source>
        <dbReference type="EMBL" id="PRT53782.1"/>
    </source>
</evidence>
<keyword evidence="4 5" id="KW-0067">ATP-binding</keyword>
<dbReference type="RefSeq" id="XP_024663728.1">
    <property type="nucleotide sequence ID" value="XM_024807960.1"/>
</dbReference>
<dbReference type="GO" id="GO:0003987">
    <property type="term" value="F:acetate-CoA ligase activity"/>
    <property type="evidence" value="ECO:0007669"/>
    <property type="project" value="UniProtKB-UniRule"/>
</dbReference>
<dbReference type="GO" id="GO:0019427">
    <property type="term" value="P:acetyl-CoA biosynthetic process from acetate"/>
    <property type="evidence" value="ECO:0007669"/>
    <property type="project" value="InterPro"/>
</dbReference>
<evidence type="ECO:0000313" key="10">
    <source>
        <dbReference type="Proteomes" id="UP000238350"/>
    </source>
</evidence>
<dbReference type="InterPro" id="IPR000873">
    <property type="entry name" value="AMP-dep_synth/lig_dom"/>
</dbReference>
<organism evidence="9 10">
    <name type="scientific">Wickerhamiella sorbophila</name>
    <dbReference type="NCBI Taxonomy" id="45607"/>
    <lineage>
        <taxon>Eukaryota</taxon>
        <taxon>Fungi</taxon>
        <taxon>Dikarya</taxon>
        <taxon>Ascomycota</taxon>
        <taxon>Saccharomycotina</taxon>
        <taxon>Dipodascomycetes</taxon>
        <taxon>Dipodascales</taxon>
        <taxon>Trichomonascaceae</taxon>
        <taxon>Wickerhamiella</taxon>
    </lineage>
</organism>
<accession>A0A2T0FFK7</accession>
<feature type="domain" description="AMP-binding enzyme C-terminal" evidence="7">
    <location>
        <begin position="538"/>
        <end position="623"/>
    </location>
</feature>
<dbReference type="PANTHER" id="PTHR24095">
    <property type="entry name" value="ACETYL-COENZYME A SYNTHETASE"/>
    <property type="match status" value="1"/>
</dbReference>
<dbReference type="GO" id="GO:0005524">
    <property type="term" value="F:ATP binding"/>
    <property type="evidence" value="ECO:0007669"/>
    <property type="project" value="UniProtKB-UniRule"/>
</dbReference>
<dbReference type="InterPro" id="IPR011904">
    <property type="entry name" value="Ac_CoA_lig"/>
</dbReference>
<evidence type="ECO:0000259" key="6">
    <source>
        <dbReference type="Pfam" id="PF00501"/>
    </source>
</evidence>
<dbReference type="InterPro" id="IPR042099">
    <property type="entry name" value="ANL_N_sf"/>
</dbReference>
<dbReference type="Pfam" id="PF16177">
    <property type="entry name" value="ACAS_N"/>
    <property type="match status" value="1"/>
</dbReference>
<evidence type="ECO:0000256" key="1">
    <source>
        <dbReference type="ARBA" id="ARBA00006432"/>
    </source>
</evidence>
<dbReference type="NCBIfam" id="TIGR02188">
    <property type="entry name" value="Ac_CoA_lig_AcsA"/>
    <property type="match status" value="1"/>
</dbReference>
<dbReference type="GO" id="GO:0005829">
    <property type="term" value="C:cytosol"/>
    <property type="evidence" value="ECO:0007669"/>
    <property type="project" value="TreeGrafter"/>
</dbReference>
<dbReference type="EMBL" id="NDIQ01000001">
    <property type="protein sequence ID" value="PRT53782.1"/>
    <property type="molecule type" value="Genomic_DNA"/>
</dbReference>
<evidence type="ECO:0000259" key="8">
    <source>
        <dbReference type="Pfam" id="PF16177"/>
    </source>
</evidence>
<dbReference type="GO" id="GO:0016208">
    <property type="term" value="F:AMP binding"/>
    <property type="evidence" value="ECO:0007669"/>
    <property type="project" value="InterPro"/>
</dbReference>
<dbReference type="Gene3D" id="3.40.50.12780">
    <property type="entry name" value="N-terminal domain of ligase-like"/>
    <property type="match status" value="1"/>
</dbReference>
<proteinExistence type="inferred from homology"/>
<name>A0A2T0FFK7_9ASCO</name>
<evidence type="ECO:0000256" key="4">
    <source>
        <dbReference type="ARBA" id="ARBA00022840"/>
    </source>
</evidence>
<dbReference type="AlphaFoldDB" id="A0A2T0FFK7"/>
<dbReference type="NCBIfam" id="NF001208">
    <property type="entry name" value="PRK00174.1"/>
    <property type="match status" value="1"/>
</dbReference>
<dbReference type="Proteomes" id="UP000238350">
    <property type="component" value="Unassembled WGS sequence"/>
</dbReference>
<keyword evidence="10" id="KW-1185">Reference proteome</keyword>
<dbReference type="InterPro" id="IPR025110">
    <property type="entry name" value="AMP-bd_C"/>
</dbReference>
<dbReference type="OrthoDB" id="1706066at2759"/>
<keyword evidence="3 5" id="KW-0547">Nucleotide-binding</keyword>
<sequence>MNQLIDVKAVAPPKQSVPRKGSGQVASTEEYQALYRQSIENPTLFFGEQARKLLHWYRDFDTVVSGDFYGFSNPPSWFNGGLINACYNAVDRHANETPNQIALIYEADDERLNYNVTYEELLARVCQTAQMLKSIGVKKGDIVTVYMPTIPETVYTILAICRIGAMFSLVFAGFSPNSLRDRIQHANSRVVITTDQALRGGKVVETKSLVDQALEGTDCVEHVVVVERTGAKVNMVEGRDFSYNKTVPTFGVYCPVEWVDSEHPFFLMYTSGSTGKPKGLQQSTAGFLLGTVLSSKHVFGVSQGDVYFCAADVGWVLGLSHAIFGPLLNHATTIIFESTPLHPTPTRLFDVIDRHKATHLYTAPTVLRLLRQHDEGQIKKYDLSSLRCLGTAGEPIAKDVWEWYFNEVGRRRCSICDTYWLTESCMVMLTTIPGVSNMKPGAAGMPFFGVKPKLLDDKGHEITSRPAEGTLVFKNPWPSMARTVRGDHQRYQETYLKPFPGYFFTGDGAVFDKDNTIFITGRVDDVVNVSGHRISTAEIESAIMTAQAENLSIASETAVIGVNDDVTGQALNAFIVLEPHFQDKGHAKVVEHAIEHVAKGIGKFAVPKRLFLVKDLPKTRSGKIMRRVLRKIASGEEDQLSDLSTLSEPAVIDHIIQVVKASSSQPRARL</sequence>
<comment type="catalytic activity">
    <reaction evidence="5">
        <text>acetate + ATP + CoA = acetyl-CoA + AMP + diphosphate</text>
        <dbReference type="Rhea" id="RHEA:23176"/>
        <dbReference type="ChEBI" id="CHEBI:30089"/>
        <dbReference type="ChEBI" id="CHEBI:30616"/>
        <dbReference type="ChEBI" id="CHEBI:33019"/>
        <dbReference type="ChEBI" id="CHEBI:57287"/>
        <dbReference type="ChEBI" id="CHEBI:57288"/>
        <dbReference type="ChEBI" id="CHEBI:456215"/>
        <dbReference type="EC" id="6.2.1.1"/>
    </reaction>
</comment>
<feature type="domain" description="Acetyl-coenzyme A synthetase N-terminal" evidence="8">
    <location>
        <begin position="31"/>
        <end position="89"/>
    </location>
</feature>
<dbReference type="Pfam" id="PF00501">
    <property type="entry name" value="AMP-binding"/>
    <property type="match status" value="1"/>
</dbReference>
<dbReference type="InterPro" id="IPR032387">
    <property type="entry name" value="ACAS_N"/>
</dbReference>
<keyword evidence="2 5" id="KW-0436">Ligase</keyword>
<protein>
    <recommendedName>
        <fullName evidence="5">Acetyl-coenzyme A synthetase</fullName>
        <ecNumber evidence="5">6.2.1.1</ecNumber>
    </recommendedName>
</protein>
<dbReference type="PROSITE" id="PS00455">
    <property type="entry name" value="AMP_BINDING"/>
    <property type="match status" value="1"/>
</dbReference>